<organism evidence="2 3">
    <name type="scientific">Butyricimonas virosa</name>
    <dbReference type="NCBI Taxonomy" id="544645"/>
    <lineage>
        <taxon>Bacteria</taxon>
        <taxon>Pseudomonadati</taxon>
        <taxon>Bacteroidota</taxon>
        <taxon>Bacteroidia</taxon>
        <taxon>Bacteroidales</taxon>
        <taxon>Odoribacteraceae</taxon>
        <taxon>Butyricimonas</taxon>
    </lineage>
</organism>
<evidence type="ECO:0000313" key="1">
    <source>
        <dbReference type="EMBL" id="QRO51412.1"/>
    </source>
</evidence>
<name>A0A413IRP2_9BACT</name>
<evidence type="ECO:0000313" key="3">
    <source>
        <dbReference type="Proteomes" id="UP000286063"/>
    </source>
</evidence>
<evidence type="ECO:0000313" key="2">
    <source>
        <dbReference type="EMBL" id="RGY20136.1"/>
    </source>
</evidence>
<dbReference type="AlphaFoldDB" id="A0A413IRP2"/>
<dbReference type="Proteomes" id="UP000286063">
    <property type="component" value="Unassembled WGS sequence"/>
</dbReference>
<evidence type="ECO:0000313" key="4">
    <source>
        <dbReference type="Proteomes" id="UP000654720"/>
    </source>
</evidence>
<dbReference type="RefSeq" id="WP_027202717.1">
    <property type="nucleotide sequence ID" value="NZ_CAMFYF010000123.1"/>
</dbReference>
<reference evidence="1 4" key="2">
    <citation type="submission" date="2021-02" db="EMBL/GenBank/DDBJ databases">
        <title>FDA dAtabase for Regulatory Grade micrObial Sequences (FDA-ARGOS): Supporting development and validation of Infectious Disease Dx tests.</title>
        <authorList>
            <person name="Carlson P."/>
            <person name="Fischbach M."/>
            <person name="Hastie J."/>
            <person name="Bilen M."/>
            <person name="Cheng A."/>
            <person name="Tallon L."/>
            <person name="Sadzewicz L."/>
            <person name="Zhao X."/>
            <person name="Boylan J."/>
            <person name="Ott S."/>
            <person name="Bowen H."/>
            <person name="Vavikolanu K."/>
            <person name="Mehta A."/>
            <person name="Aluvathingal J."/>
            <person name="Nadendla S."/>
            <person name="Yan Y."/>
            <person name="Sichtig H."/>
        </authorList>
    </citation>
    <scope>NUCLEOTIDE SEQUENCE [LARGE SCALE GENOMIC DNA]</scope>
    <source>
        <strain evidence="1 4">FDAARGOS_1229</strain>
    </source>
</reference>
<gene>
    <name evidence="2" type="ORF">DXA50_04555</name>
    <name evidence="1" type="ORF">I6J59_07360</name>
</gene>
<dbReference type="Proteomes" id="UP000654720">
    <property type="component" value="Chromosome"/>
</dbReference>
<dbReference type="GeneID" id="93095686"/>
<dbReference type="OrthoDB" id="1095251at2"/>
<dbReference type="EMBL" id="QSCR01000004">
    <property type="protein sequence ID" value="RGY20136.1"/>
    <property type="molecule type" value="Genomic_DNA"/>
</dbReference>
<accession>A0A413IRP2</accession>
<sequence length="538" mass="61783">MKKIIYILIGICLGVFGCIHDETTGPHLDISDLSTTFEDSVIYITSTENLRLDAGSFIVQTDSNCPLEYTWSAGKITGWNTSTKFWQLDSMSELSHEQVLDYNFKELGRHLLRLKVVNQYTAYIQYFIVNVSSGFDEGIVLFSKNEAGNGMFSFLNSPKGIDTLLSMNAENFNYVTGEDDPYLNEDICDFIFYSGYTGYPDYGTQILYLLSRKNKQAYSVDEYTLHTIPSDMFKFSKTPECLTLHWHSTTSTVYDLFAFTEDGDVISYCTKYQMEMPRMAFDSIHHWDRYSIGGGRMSSYSKNCGDILWLYDDEKSTLYGMYANDMQQASTPSRRINDYIGPKTFEGQEIVNVSYALNQQWGLAAPLNNDVYIITRDKEDPKKTQMHVWFFVPWGENFVKGFRSATYDRELKAGEELSLQKGVRVLPLHERAARFYHNGQKVFHWGKLQHVPLTSTPHGRYVFDIKQVNPNAEIVDINLYIDKKVNKYYVLIATYDPTSASDKKGSVYVVGAEDLSTVVAKYENVAYKPLKIYYKNNQ</sequence>
<proteinExistence type="predicted"/>
<protein>
    <submittedName>
        <fullName evidence="2">Uncharacterized protein</fullName>
    </submittedName>
</protein>
<reference evidence="2 3" key="1">
    <citation type="submission" date="2018-08" db="EMBL/GenBank/DDBJ databases">
        <title>A genome reference for cultivated species of the human gut microbiota.</title>
        <authorList>
            <person name="Zou Y."/>
            <person name="Xue W."/>
            <person name="Luo G."/>
        </authorList>
    </citation>
    <scope>NUCLEOTIDE SEQUENCE [LARGE SCALE GENOMIC DNA]</scope>
    <source>
        <strain evidence="2 3">OF02-7</strain>
    </source>
</reference>
<dbReference type="PROSITE" id="PS51257">
    <property type="entry name" value="PROKAR_LIPOPROTEIN"/>
    <property type="match status" value="1"/>
</dbReference>
<dbReference type="EMBL" id="CP069450">
    <property type="protein sequence ID" value="QRO51412.1"/>
    <property type="molecule type" value="Genomic_DNA"/>
</dbReference>
<keyword evidence="4" id="KW-1185">Reference proteome</keyword>